<dbReference type="InterPro" id="IPR038570">
    <property type="entry name" value="HicA_sf"/>
</dbReference>
<gene>
    <name evidence="8" type="ORF">A3H61_04265</name>
</gene>
<evidence type="ECO:0000256" key="3">
    <source>
        <dbReference type="ARBA" id="ARBA00022722"/>
    </source>
</evidence>
<evidence type="ECO:0000256" key="4">
    <source>
        <dbReference type="ARBA" id="ARBA00022759"/>
    </source>
</evidence>
<reference evidence="8 9" key="1">
    <citation type="journal article" date="2016" name="Nat. Commun.">
        <title>Thousands of microbial genomes shed light on interconnected biogeochemical processes in an aquifer system.</title>
        <authorList>
            <person name="Anantharaman K."/>
            <person name="Brown C.T."/>
            <person name="Hug L.A."/>
            <person name="Sharon I."/>
            <person name="Castelle C.J."/>
            <person name="Probst A.J."/>
            <person name="Thomas B.C."/>
            <person name="Singh A."/>
            <person name="Wilkins M.J."/>
            <person name="Karaoz U."/>
            <person name="Brodie E.L."/>
            <person name="Williams K.H."/>
            <person name="Hubbard S.S."/>
            <person name="Banfield J.F."/>
        </authorList>
    </citation>
    <scope>NUCLEOTIDE SEQUENCE [LARGE SCALE GENOMIC DNA]</scope>
</reference>
<keyword evidence="2" id="KW-1277">Toxin-antitoxin system</keyword>
<dbReference type="GO" id="GO:0003729">
    <property type="term" value="F:mRNA binding"/>
    <property type="evidence" value="ECO:0007669"/>
    <property type="project" value="InterPro"/>
</dbReference>
<keyword evidence="6" id="KW-0694">RNA-binding</keyword>
<keyword evidence="4" id="KW-0255">Endonuclease</keyword>
<dbReference type="InterPro" id="IPR012933">
    <property type="entry name" value="HicA_mRNA_interferase"/>
</dbReference>
<dbReference type="Proteomes" id="UP000178315">
    <property type="component" value="Unassembled WGS sequence"/>
</dbReference>
<sequence length="76" mass="8924">MPKITPVPYVKLQKIFELEGFVFDRQSGDHLIYVKRGISRAIVIPIYKEVPVFIIKNNMRTAGITRERYFELLARV</sequence>
<comment type="similarity">
    <text evidence="1">Belongs to the HicA mRNA interferase family.</text>
</comment>
<organism evidence="8 9">
    <name type="scientific">Candidatus Jacksonbacteria bacterium RIFCSPLOWO2_02_FULL_44_20</name>
    <dbReference type="NCBI Taxonomy" id="1798460"/>
    <lineage>
        <taxon>Bacteria</taxon>
        <taxon>Candidatus Jacksoniibacteriota</taxon>
    </lineage>
</organism>
<evidence type="ECO:0000313" key="8">
    <source>
        <dbReference type="EMBL" id="OGY74120.1"/>
    </source>
</evidence>
<evidence type="ECO:0000256" key="5">
    <source>
        <dbReference type="ARBA" id="ARBA00022801"/>
    </source>
</evidence>
<protein>
    <recommendedName>
        <fullName evidence="10">Addiction module toxin, HicA family</fullName>
    </recommendedName>
</protein>
<dbReference type="AlphaFoldDB" id="A0A1G2ADM2"/>
<keyword evidence="7" id="KW-0346">Stress response</keyword>
<evidence type="ECO:0000256" key="2">
    <source>
        <dbReference type="ARBA" id="ARBA00022649"/>
    </source>
</evidence>
<keyword evidence="3" id="KW-0540">Nuclease</keyword>
<dbReference type="GO" id="GO:0016787">
    <property type="term" value="F:hydrolase activity"/>
    <property type="evidence" value="ECO:0007669"/>
    <property type="project" value="UniProtKB-KW"/>
</dbReference>
<dbReference type="Pfam" id="PF07927">
    <property type="entry name" value="HicA_toxin"/>
    <property type="match status" value="1"/>
</dbReference>
<evidence type="ECO:0000313" key="9">
    <source>
        <dbReference type="Proteomes" id="UP000178315"/>
    </source>
</evidence>
<dbReference type="EMBL" id="MHJU01000003">
    <property type="protein sequence ID" value="OGY74120.1"/>
    <property type="molecule type" value="Genomic_DNA"/>
</dbReference>
<evidence type="ECO:0000256" key="7">
    <source>
        <dbReference type="ARBA" id="ARBA00023016"/>
    </source>
</evidence>
<evidence type="ECO:0000256" key="6">
    <source>
        <dbReference type="ARBA" id="ARBA00022884"/>
    </source>
</evidence>
<dbReference type="GO" id="GO:0004519">
    <property type="term" value="F:endonuclease activity"/>
    <property type="evidence" value="ECO:0007669"/>
    <property type="project" value="UniProtKB-KW"/>
</dbReference>
<evidence type="ECO:0008006" key="10">
    <source>
        <dbReference type="Google" id="ProtNLM"/>
    </source>
</evidence>
<dbReference type="SUPFAM" id="SSF54786">
    <property type="entry name" value="YcfA/nrd intein domain"/>
    <property type="match status" value="1"/>
</dbReference>
<dbReference type="Gene3D" id="3.30.920.30">
    <property type="entry name" value="Hypothetical protein"/>
    <property type="match status" value="1"/>
</dbReference>
<comment type="caution">
    <text evidence="8">The sequence shown here is derived from an EMBL/GenBank/DDBJ whole genome shotgun (WGS) entry which is preliminary data.</text>
</comment>
<evidence type="ECO:0000256" key="1">
    <source>
        <dbReference type="ARBA" id="ARBA00006620"/>
    </source>
</evidence>
<proteinExistence type="inferred from homology"/>
<keyword evidence="5" id="KW-0378">Hydrolase</keyword>
<name>A0A1G2ADM2_9BACT</name>
<accession>A0A1G2ADM2</accession>